<dbReference type="PANTHER" id="PTHR34502:SF5">
    <property type="entry name" value="DUF6594 DOMAIN-CONTAINING PROTEIN"/>
    <property type="match status" value="1"/>
</dbReference>
<dbReference type="Pfam" id="PF20237">
    <property type="entry name" value="DUF6594"/>
    <property type="match status" value="1"/>
</dbReference>
<gene>
    <name evidence="3" type="ORF">ASPSYDRAFT_145016</name>
</gene>
<dbReference type="InterPro" id="IPR046529">
    <property type="entry name" value="DUF6594"/>
</dbReference>
<dbReference type="EMBL" id="KV878583">
    <property type="protein sequence ID" value="OJJ61770.1"/>
    <property type="molecule type" value="Genomic_DNA"/>
</dbReference>
<evidence type="ECO:0000313" key="4">
    <source>
        <dbReference type="Proteomes" id="UP000184356"/>
    </source>
</evidence>
<feature type="transmembrane region" description="Helical" evidence="1">
    <location>
        <begin position="270"/>
        <end position="288"/>
    </location>
</feature>
<keyword evidence="1" id="KW-1133">Transmembrane helix</keyword>
<evidence type="ECO:0000313" key="3">
    <source>
        <dbReference type="EMBL" id="OJJ61770.1"/>
    </source>
</evidence>
<dbReference type="Proteomes" id="UP000184356">
    <property type="component" value="Unassembled WGS sequence"/>
</dbReference>
<protein>
    <recommendedName>
        <fullName evidence="2">DUF6594 domain-containing protein</fullName>
    </recommendedName>
</protein>
<accession>A0A1L9TQR4</accession>
<sequence>MGTAVSPADDGGYDELAALMVRDKGLSTFRSYMKLNTQNLLILQAEITLTEKELRKIMHEDQGSGEFHREKYRACVSYMKEGIESSAQWAKWLELRELLEKYNTALAQHSQLLQYKQPHKNDLRLLKQWLANYTQFYGTAEYDQWFGSEEHERDLITLFARYQNVDPLTRWVFGACIPFWHGHLSRRYHEMFKSAKVLDIETGTVYYRDEKIIRTTRIASTLISSVIPASSMIVLYFVNNMVIRLVIIIIYNIAFSIFIGLLARARRVEVFATSIAFAAVQVAFITNFPQA</sequence>
<feature type="domain" description="DUF6594" evidence="2">
    <location>
        <begin position="13"/>
        <end position="282"/>
    </location>
</feature>
<dbReference type="GeneID" id="63757565"/>
<name>A0A1L9TQR4_9EURO</name>
<reference evidence="4" key="1">
    <citation type="journal article" date="2017" name="Genome Biol.">
        <title>Comparative genomics reveals high biological diversity and specific adaptations in the industrially and medically important fungal genus Aspergillus.</title>
        <authorList>
            <person name="de Vries R.P."/>
            <person name="Riley R."/>
            <person name="Wiebenga A."/>
            <person name="Aguilar-Osorio G."/>
            <person name="Amillis S."/>
            <person name="Uchima C.A."/>
            <person name="Anderluh G."/>
            <person name="Asadollahi M."/>
            <person name="Askin M."/>
            <person name="Barry K."/>
            <person name="Battaglia E."/>
            <person name="Bayram O."/>
            <person name="Benocci T."/>
            <person name="Braus-Stromeyer S.A."/>
            <person name="Caldana C."/>
            <person name="Canovas D."/>
            <person name="Cerqueira G.C."/>
            <person name="Chen F."/>
            <person name="Chen W."/>
            <person name="Choi C."/>
            <person name="Clum A."/>
            <person name="Dos Santos R.A."/>
            <person name="Damasio A.R."/>
            <person name="Diallinas G."/>
            <person name="Emri T."/>
            <person name="Fekete E."/>
            <person name="Flipphi M."/>
            <person name="Freyberg S."/>
            <person name="Gallo A."/>
            <person name="Gournas C."/>
            <person name="Habgood R."/>
            <person name="Hainaut M."/>
            <person name="Harispe M.L."/>
            <person name="Henrissat B."/>
            <person name="Hilden K.S."/>
            <person name="Hope R."/>
            <person name="Hossain A."/>
            <person name="Karabika E."/>
            <person name="Karaffa L."/>
            <person name="Karanyi Z."/>
            <person name="Krasevec N."/>
            <person name="Kuo A."/>
            <person name="Kusch H."/>
            <person name="LaButti K."/>
            <person name="Lagendijk E.L."/>
            <person name="Lapidus A."/>
            <person name="Levasseur A."/>
            <person name="Lindquist E."/>
            <person name="Lipzen A."/>
            <person name="Logrieco A.F."/>
            <person name="MacCabe A."/>
            <person name="Maekelae M.R."/>
            <person name="Malavazi I."/>
            <person name="Melin P."/>
            <person name="Meyer V."/>
            <person name="Mielnichuk N."/>
            <person name="Miskei M."/>
            <person name="Molnar A.P."/>
            <person name="Mule G."/>
            <person name="Ngan C.Y."/>
            <person name="Orejas M."/>
            <person name="Orosz E."/>
            <person name="Ouedraogo J.P."/>
            <person name="Overkamp K.M."/>
            <person name="Park H.-S."/>
            <person name="Perrone G."/>
            <person name="Piumi F."/>
            <person name="Punt P.J."/>
            <person name="Ram A.F."/>
            <person name="Ramon A."/>
            <person name="Rauscher S."/>
            <person name="Record E."/>
            <person name="Riano-Pachon D.M."/>
            <person name="Robert V."/>
            <person name="Roehrig J."/>
            <person name="Ruller R."/>
            <person name="Salamov A."/>
            <person name="Salih N.S."/>
            <person name="Samson R.A."/>
            <person name="Sandor E."/>
            <person name="Sanguinetti M."/>
            <person name="Schuetze T."/>
            <person name="Sepcic K."/>
            <person name="Shelest E."/>
            <person name="Sherlock G."/>
            <person name="Sophianopoulou V."/>
            <person name="Squina F.M."/>
            <person name="Sun H."/>
            <person name="Susca A."/>
            <person name="Todd R.B."/>
            <person name="Tsang A."/>
            <person name="Unkles S.E."/>
            <person name="van de Wiele N."/>
            <person name="van Rossen-Uffink D."/>
            <person name="Oliveira J.V."/>
            <person name="Vesth T.C."/>
            <person name="Visser J."/>
            <person name="Yu J.-H."/>
            <person name="Zhou M."/>
            <person name="Andersen M.R."/>
            <person name="Archer D.B."/>
            <person name="Baker S.E."/>
            <person name="Benoit I."/>
            <person name="Brakhage A.A."/>
            <person name="Braus G.H."/>
            <person name="Fischer R."/>
            <person name="Frisvad J.C."/>
            <person name="Goldman G.H."/>
            <person name="Houbraken J."/>
            <person name="Oakley B."/>
            <person name="Pocsi I."/>
            <person name="Scazzocchio C."/>
            <person name="Seiboth B."/>
            <person name="vanKuyk P.A."/>
            <person name="Wortman J."/>
            <person name="Dyer P.S."/>
            <person name="Grigoriev I.V."/>
        </authorList>
    </citation>
    <scope>NUCLEOTIDE SEQUENCE [LARGE SCALE GENOMIC DNA]</scope>
    <source>
        <strain evidence="4">CBS 593.65</strain>
    </source>
</reference>
<feature type="transmembrane region" description="Helical" evidence="1">
    <location>
        <begin position="243"/>
        <end position="263"/>
    </location>
</feature>
<evidence type="ECO:0000256" key="1">
    <source>
        <dbReference type="SAM" id="Phobius"/>
    </source>
</evidence>
<dbReference type="PANTHER" id="PTHR34502">
    <property type="entry name" value="DUF6594 DOMAIN-CONTAINING PROTEIN-RELATED"/>
    <property type="match status" value="1"/>
</dbReference>
<organism evidence="3 4">
    <name type="scientific">Aspergillus sydowii CBS 593.65</name>
    <dbReference type="NCBI Taxonomy" id="1036612"/>
    <lineage>
        <taxon>Eukaryota</taxon>
        <taxon>Fungi</taxon>
        <taxon>Dikarya</taxon>
        <taxon>Ascomycota</taxon>
        <taxon>Pezizomycotina</taxon>
        <taxon>Eurotiomycetes</taxon>
        <taxon>Eurotiomycetidae</taxon>
        <taxon>Eurotiales</taxon>
        <taxon>Aspergillaceae</taxon>
        <taxon>Aspergillus</taxon>
        <taxon>Aspergillus subgen. Nidulantes</taxon>
    </lineage>
</organism>
<feature type="transmembrane region" description="Helical" evidence="1">
    <location>
        <begin position="218"/>
        <end position="237"/>
    </location>
</feature>
<dbReference type="STRING" id="1036612.A0A1L9TQR4"/>
<dbReference type="VEuPathDB" id="FungiDB:ASPSYDRAFT_145016"/>
<evidence type="ECO:0000259" key="2">
    <source>
        <dbReference type="Pfam" id="PF20237"/>
    </source>
</evidence>
<keyword evidence="1" id="KW-0472">Membrane</keyword>
<proteinExistence type="predicted"/>
<keyword evidence="1" id="KW-0812">Transmembrane</keyword>
<dbReference type="RefSeq" id="XP_040705576.1">
    <property type="nucleotide sequence ID" value="XM_040841492.1"/>
</dbReference>
<dbReference type="OrthoDB" id="3533814at2759"/>
<keyword evidence="4" id="KW-1185">Reference proteome</keyword>
<dbReference type="AlphaFoldDB" id="A0A1L9TQR4"/>